<proteinExistence type="inferred from homology"/>
<sequence length="184" mass="20266">MSAAVAAAAAAALRRRSSSNSTASDGLYTQYYPSLSLPKMPLRQPPLFSRYETQKRQDWNNFRQYFRTHFPKLSLARCSGENVVEFLSYLDGFGQTKIHAATCSNSGHRYPADICCDCPTRQPWTSLNALIGRLKVAFVENGGNPVTNPFNAVDVKAYLIDVKDSQALSSAAMAVSTTCLRLQS</sequence>
<dbReference type="PANTHER" id="PTHR31165">
    <property type="entry name" value="PROTEIN G1-LIKE2"/>
    <property type="match status" value="1"/>
</dbReference>
<keyword evidence="6" id="KW-0804">Transcription</keyword>
<dbReference type="KEGG" id="cmax:111490488"/>
<dbReference type="GeneID" id="111490488"/>
<comment type="similarity">
    <text evidence="2">Belongs to the plant homeotic and developmental regulators ALOG protein family.</text>
</comment>
<organism evidence="9 10">
    <name type="scientific">Cucurbita maxima</name>
    <name type="common">Pumpkin</name>
    <name type="synonym">Winter squash</name>
    <dbReference type="NCBI Taxonomy" id="3661"/>
    <lineage>
        <taxon>Eukaryota</taxon>
        <taxon>Viridiplantae</taxon>
        <taxon>Streptophyta</taxon>
        <taxon>Embryophyta</taxon>
        <taxon>Tracheophyta</taxon>
        <taxon>Spermatophyta</taxon>
        <taxon>Magnoliopsida</taxon>
        <taxon>eudicotyledons</taxon>
        <taxon>Gunneridae</taxon>
        <taxon>Pentapetalae</taxon>
        <taxon>rosids</taxon>
        <taxon>fabids</taxon>
        <taxon>Cucurbitales</taxon>
        <taxon>Cucurbitaceae</taxon>
        <taxon>Cucurbiteae</taxon>
        <taxon>Cucurbita</taxon>
    </lineage>
</organism>
<evidence type="ECO:0000313" key="9">
    <source>
        <dbReference type="Proteomes" id="UP000504608"/>
    </source>
</evidence>
<evidence type="ECO:0000256" key="1">
    <source>
        <dbReference type="ARBA" id="ARBA00004123"/>
    </source>
</evidence>
<dbReference type="GO" id="GO:0005634">
    <property type="term" value="C:nucleus"/>
    <property type="evidence" value="ECO:0007669"/>
    <property type="project" value="UniProtKB-SubCell"/>
</dbReference>
<dbReference type="InterPro" id="IPR040222">
    <property type="entry name" value="ALOG"/>
</dbReference>
<dbReference type="GO" id="GO:0003677">
    <property type="term" value="F:DNA binding"/>
    <property type="evidence" value="ECO:0007669"/>
    <property type="project" value="UniProtKB-KW"/>
</dbReference>
<dbReference type="Proteomes" id="UP000504608">
    <property type="component" value="Unplaced"/>
</dbReference>
<evidence type="ECO:0000256" key="6">
    <source>
        <dbReference type="ARBA" id="ARBA00023163"/>
    </source>
</evidence>
<dbReference type="PANTHER" id="PTHR31165:SF122">
    <property type="entry name" value="PROTEIN G1-LIKE1"/>
    <property type="match status" value="1"/>
</dbReference>
<evidence type="ECO:0000259" key="8">
    <source>
        <dbReference type="PROSITE" id="PS51697"/>
    </source>
</evidence>
<comment type="subcellular location">
    <subcellularLocation>
        <location evidence="1">Nucleus</location>
    </subcellularLocation>
</comment>
<dbReference type="GO" id="GO:0009416">
    <property type="term" value="P:response to light stimulus"/>
    <property type="evidence" value="ECO:0007669"/>
    <property type="project" value="TreeGrafter"/>
</dbReference>
<keyword evidence="3" id="KW-0217">Developmental protein</keyword>
<keyword evidence="5" id="KW-0238">DNA-binding</keyword>
<keyword evidence="9" id="KW-1185">Reference proteome</keyword>
<dbReference type="Pfam" id="PF04852">
    <property type="entry name" value="ALOG_dom"/>
    <property type="match status" value="1"/>
</dbReference>
<gene>
    <name evidence="10" type="primary">LOC111490488</name>
</gene>
<accession>A0A6J1K0K1</accession>
<name>A0A6J1K0K1_CUCMA</name>
<evidence type="ECO:0000256" key="7">
    <source>
        <dbReference type="ARBA" id="ARBA00023242"/>
    </source>
</evidence>
<reference evidence="10" key="1">
    <citation type="submission" date="2025-08" db="UniProtKB">
        <authorList>
            <consortium name="RefSeq"/>
        </authorList>
    </citation>
    <scope>IDENTIFICATION</scope>
    <source>
        <tissue evidence="10">Young leaves</tissue>
    </source>
</reference>
<evidence type="ECO:0000313" key="10">
    <source>
        <dbReference type="RefSeq" id="XP_022994901.1"/>
    </source>
</evidence>
<evidence type="ECO:0000256" key="3">
    <source>
        <dbReference type="ARBA" id="ARBA00022473"/>
    </source>
</evidence>
<keyword evidence="7" id="KW-0539">Nucleus</keyword>
<evidence type="ECO:0000256" key="4">
    <source>
        <dbReference type="ARBA" id="ARBA00023015"/>
    </source>
</evidence>
<dbReference type="RefSeq" id="XP_022994901.1">
    <property type="nucleotide sequence ID" value="XM_023139133.1"/>
</dbReference>
<dbReference type="InterPro" id="IPR006936">
    <property type="entry name" value="ALOG_dom"/>
</dbReference>
<protein>
    <submittedName>
        <fullName evidence="10">Protein LIGHT-DEPENDENT SHORT HYPOCOTYLS 4-like isoform X1</fullName>
    </submittedName>
</protein>
<dbReference type="AlphaFoldDB" id="A0A6J1K0K1"/>
<evidence type="ECO:0000256" key="5">
    <source>
        <dbReference type="ARBA" id="ARBA00023125"/>
    </source>
</evidence>
<dbReference type="GO" id="GO:0009299">
    <property type="term" value="P:mRNA transcription"/>
    <property type="evidence" value="ECO:0007669"/>
    <property type="project" value="TreeGrafter"/>
</dbReference>
<dbReference type="PROSITE" id="PS51697">
    <property type="entry name" value="ALOG"/>
    <property type="match status" value="1"/>
</dbReference>
<keyword evidence="4" id="KW-0805">Transcription regulation</keyword>
<evidence type="ECO:0000256" key="2">
    <source>
        <dbReference type="ARBA" id="ARBA00010308"/>
    </source>
</evidence>
<dbReference type="OrthoDB" id="1660266at2759"/>
<feature type="domain" description="ALOG" evidence="8">
    <location>
        <begin position="50"/>
        <end position="178"/>
    </location>
</feature>